<reference evidence="1 2" key="1">
    <citation type="journal article" date="2021" name="BMC Genomics">
        <title>Datura genome reveals duplications of psychoactive alkaloid biosynthetic genes and high mutation rate following tissue culture.</title>
        <authorList>
            <person name="Rajewski A."/>
            <person name="Carter-House D."/>
            <person name="Stajich J."/>
            <person name="Litt A."/>
        </authorList>
    </citation>
    <scope>NUCLEOTIDE SEQUENCE [LARGE SCALE GENOMIC DNA]</scope>
    <source>
        <strain evidence="1">AR-01</strain>
    </source>
</reference>
<organism evidence="1 2">
    <name type="scientific">Datura stramonium</name>
    <name type="common">Jimsonweed</name>
    <name type="synonym">Common thornapple</name>
    <dbReference type="NCBI Taxonomy" id="4076"/>
    <lineage>
        <taxon>Eukaryota</taxon>
        <taxon>Viridiplantae</taxon>
        <taxon>Streptophyta</taxon>
        <taxon>Embryophyta</taxon>
        <taxon>Tracheophyta</taxon>
        <taxon>Spermatophyta</taxon>
        <taxon>Magnoliopsida</taxon>
        <taxon>eudicotyledons</taxon>
        <taxon>Gunneridae</taxon>
        <taxon>Pentapetalae</taxon>
        <taxon>asterids</taxon>
        <taxon>lamiids</taxon>
        <taxon>Solanales</taxon>
        <taxon>Solanaceae</taxon>
        <taxon>Solanoideae</taxon>
        <taxon>Datureae</taxon>
        <taxon>Datura</taxon>
    </lineage>
</organism>
<comment type="caution">
    <text evidence="1">The sequence shown here is derived from an EMBL/GenBank/DDBJ whole genome shotgun (WGS) entry which is preliminary data.</text>
</comment>
<evidence type="ECO:0000313" key="2">
    <source>
        <dbReference type="Proteomes" id="UP000823775"/>
    </source>
</evidence>
<sequence length="156" mass="17569">MWLMSSFEGWSLDQEGVPCVETIKQVGKIWCRVGKKDAMLLVMMKQMKLLMNYMKGFHARYHQANHGYGYAYHGNHSQNNAIVDDDIFEWEMKEEVVGELIADVFWKGGIPRTAGGSPAASTALKDLRIVGKPSGEALRQSANCRLVTDVNQCAWE</sequence>
<gene>
    <name evidence="1" type="ORF">HAX54_011582</name>
</gene>
<proteinExistence type="predicted"/>
<keyword evidence="2" id="KW-1185">Reference proteome</keyword>
<protein>
    <submittedName>
        <fullName evidence="1">Uncharacterized protein</fullName>
    </submittedName>
</protein>
<dbReference type="EMBL" id="JACEIK010001661">
    <property type="protein sequence ID" value="MCD7471252.1"/>
    <property type="molecule type" value="Genomic_DNA"/>
</dbReference>
<dbReference type="Proteomes" id="UP000823775">
    <property type="component" value="Unassembled WGS sequence"/>
</dbReference>
<name>A0ABS8TIA9_DATST</name>
<evidence type="ECO:0000313" key="1">
    <source>
        <dbReference type="EMBL" id="MCD7471252.1"/>
    </source>
</evidence>
<accession>A0ABS8TIA9</accession>